<feature type="transmembrane region" description="Helical" evidence="2">
    <location>
        <begin position="207"/>
        <end position="225"/>
    </location>
</feature>
<evidence type="ECO:0000259" key="3">
    <source>
        <dbReference type="Pfam" id="PF00892"/>
    </source>
</evidence>
<dbReference type="Proteomes" id="UP000754710">
    <property type="component" value="Unassembled WGS sequence"/>
</dbReference>
<dbReference type="Pfam" id="PF00892">
    <property type="entry name" value="EamA"/>
    <property type="match status" value="1"/>
</dbReference>
<feature type="transmembrane region" description="Helical" evidence="2">
    <location>
        <begin position="71"/>
        <end position="90"/>
    </location>
</feature>
<protein>
    <submittedName>
        <fullName evidence="4">EamA family transporter</fullName>
    </submittedName>
</protein>
<feature type="transmembrane region" description="Helical" evidence="2">
    <location>
        <begin position="237"/>
        <end position="257"/>
    </location>
</feature>
<feature type="transmembrane region" description="Helical" evidence="2">
    <location>
        <begin position="122"/>
        <end position="140"/>
    </location>
</feature>
<keyword evidence="5" id="KW-1185">Reference proteome</keyword>
<feature type="transmembrane region" description="Helical" evidence="2">
    <location>
        <begin position="177"/>
        <end position="195"/>
    </location>
</feature>
<dbReference type="EMBL" id="JAIEZQ010000001">
    <property type="protein sequence ID" value="MBY9074446.1"/>
    <property type="molecule type" value="Genomic_DNA"/>
</dbReference>
<evidence type="ECO:0000256" key="2">
    <source>
        <dbReference type="SAM" id="Phobius"/>
    </source>
</evidence>
<dbReference type="SUPFAM" id="SSF103481">
    <property type="entry name" value="Multidrug resistance efflux transporter EmrE"/>
    <property type="match status" value="2"/>
</dbReference>
<feature type="domain" description="EamA" evidence="3">
    <location>
        <begin position="147"/>
        <end position="274"/>
    </location>
</feature>
<sequence>MSTRGTHPGTAGSGAAMAVGAMTCVQLGLAVSVGLFEQIGAQGAAWLRLFFAGVLLLVIVRPRPASLSRRVLGAAVVLGVVTAGLTMLFMEAVQRLPLGTASALEFLGPLSVAVARSRHVRLLVWPALAAVGLVLLTQPWQGGADLVGVAFALGAGACWAAYILLTQAVGDQVAGIQGLGLSIPVAALVATVVVGPQGEIPTLTPELVLVGLGLALLLPVVPYSLEMLALRRITTAAFGTLMSLEPAIALVIGLLLLHQVPPVWSVLGIAFVVTAGIGAERTGARAPAAAQSREPCPLVT</sequence>
<proteinExistence type="inferred from homology"/>
<dbReference type="InterPro" id="IPR037185">
    <property type="entry name" value="EmrE-like"/>
</dbReference>
<comment type="similarity">
    <text evidence="1">Belongs to the EamA transporter family.</text>
</comment>
<keyword evidence="2" id="KW-0812">Transmembrane</keyword>
<evidence type="ECO:0000313" key="4">
    <source>
        <dbReference type="EMBL" id="MBY9074446.1"/>
    </source>
</evidence>
<evidence type="ECO:0000256" key="1">
    <source>
        <dbReference type="ARBA" id="ARBA00007362"/>
    </source>
</evidence>
<keyword evidence="2" id="KW-0472">Membrane</keyword>
<dbReference type="RefSeq" id="WP_221024120.1">
    <property type="nucleotide sequence ID" value="NZ_JAIEZQ010000001.1"/>
</dbReference>
<feature type="transmembrane region" description="Helical" evidence="2">
    <location>
        <begin position="12"/>
        <end position="33"/>
    </location>
</feature>
<keyword evidence="2" id="KW-1133">Transmembrane helix</keyword>
<name>A0ABS7RHC4_9ACTN</name>
<gene>
    <name evidence="4" type="ORF">K1X13_06410</name>
</gene>
<feature type="transmembrane region" description="Helical" evidence="2">
    <location>
        <begin position="263"/>
        <end position="279"/>
    </location>
</feature>
<dbReference type="InterPro" id="IPR000620">
    <property type="entry name" value="EamA_dom"/>
</dbReference>
<comment type="caution">
    <text evidence="4">The sequence shown here is derived from an EMBL/GenBank/DDBJ whole genome shotgun (WGS) entry which is preliminary data.</text>
</comment>
<evidence type="ECO:0000313" key="5">
    <source>
        <dbReference type="Proteomes" id="UP000754710"/>
    </source>
</evidence>
<organism evidence="4 5">
    <name type="scientific">Nocardioides jiangsuensis</name>
    <dbReference type="NCBI Taxonomy" id="2866161"/>
    <lineage>
        <taxon>Bacteria</taxon>
        <taxon>Bacillati</taxon>
        <taxon>Actinomycetota</taxon>
        <taxon>Actinomycetes</taxon>
        <taxon>Propionibacteriales</taxon>
        <taxon>Nocardioidaceae</taxon>
        <taxon>Nocardioides</taxon>
    </lineage>
</organism>
<accession>A0ABS7RHC4</accession>
<feature type="transmembrane region" description="Helical" evidence="2">
    <location>
        <begin position="39"/>
        <end position="59"/>
    </location>
</feature>
<feature type="transmembrane region" description="Helical" evidence="2">
    <location>
        <begin position="146"/>
        <end position="165"/>
    </location>
</feature>
<reference evidence="4 5" key="1">
    <citation type="submission" date="2021-08" db="EMBL/GenBank/DDBJ databases">
        <title>Nocardioides bacterium WL0053 sp. nov., isolated from the sediment.</title>
        <authorList>
            <person name="Wang L."/>
            <person name="Zhang D."/>
            <person name="Zhang A."/>
        </authorList>
    </citation>
    <scope>NUCLEOTIDE SEQUENCE [LARGE SCALE GENOMIC DNA]</scope>
    <source>
        <strain evidence="4 5">WL0053</strain>
    </source>
</reference>